<feature type="domain" description="Metallo-beta-lactamase" evidence="2">
    <location>
        <begin position="18"/>
        <end position="213"/>
    </location>
</feature>
<dbReference type="RefSeq" id="WP_354698680.1">
    <property type="nucleotide sequence ID" value="NZ_CP114014.1"/>
</dbReference>
<proteinExistence type="predicted"/>
<sequence>MRITVLGKSPAWQDAGGACSGYLVEEGDTCVLLDCGNGVFGKLRSHRDYIAVDAVVISHLHADHIFDLVPFASALTYAPRQQPVPVDRWPGVESPVRPALYAPHGAREAFSLICQGGGMFPDHIEQAFDLHEYGPGDDVTIGPLALSFAAVPHYLPTCAIDVRIAEGGADARRFTFGADSAPNDEIVAFAQGTDLLVLEATLPRPERSGIRGHLTPREAGEHAARAGARRLVLTHISDELDALWAVDEAGAVFDGEVLVAAEGAVYSV</sequence>
<dbReference type="GO" id="GO:0042781">
    <property type="term" value="F:3'-tRNA processing endoribonuclease activity"/>
    <property type="evidence" value="ECO:0007669"/>
    <property type="project" value="TreeGrafter"/>
</dbReference>
<dbReference type="EMBL" id="CP114014">
    <property type="protein sequence ID" value="XAY07487.1"/>
    <property type="molecule type" value="Genomic_DNA"/>
</dbReference>
<evidence type="ECO:0000259" key="2">
    <source>
        <dbReference type="SMART" id="SM00849"/>
    </source>
</evidence>
<dbReference type="SUPFAM" id="SSF56281">
    <property type="entry name" value="Metallo-hydrolase/oxidoreductase"/>
    <property type="match status" value="1"/>
</dbReference>
<keyword evidence="1" id="KW-0255">Endonuclease</keyword>
<dbReference type="Gene3D" id="3.60.15.10">
    <property type="entry name" value="Ribonuclease Z/Hydroxyacylglutathione hydrolase-like"/>
    <property type="match status" value="1"/>
</dbReference>
<dbReference type="AlphaFoldDB" id="A0AAU7B185"/>
<dbReference type="PANTHER" id="PTHR46018">
    <property type="entry name" value="ZINC PHOSPHODIESTERASE ELAC PROTEIN 1"/>
    <property type="match status" value="1"/>
</dbReference>
<evidence type="ECO:0000313" key="3">
    <source>
        <dbReference type="EMBL" id="XAY07487.1"/>
    </source>
</evidence>
<name>A0AAU7B185_9ACTN</name>
<dbReference type="KEGG" id="parq:DSM112329_04370"/>
<dbReference type="SMART" id="SM00849">
    <property type="entry name" value="Lactamase_B"/>
    <property type="match status" value="1"/>
</dbReference>
<dbReference type="PANTHER" id="PTHR46018:SF2">
    <property type="entry name" value="ZINC PHOSPHODIESTERASE ELAC PROTEIN 1"/>
    <property type="match status" value="1"/>
</dbReference>
<accession>A0AAU7B185</accession>
<dbReference type="Pfam" id="PF12706">
    <property type="entry name" value="Lactamase_B_2"/>
    <property type="match status" value="1"/>
</dbReference>
<keyword evidence="1" id="KW-0540">Nuclease</keyword>
<dbReference type="InterPro" id="IPR036866">
    <property type="entry name" value="RibonucZ/Hydroxyglut_hydro"/>
</dbReference>
<gene>
    <name evidence="3" type="ORF">DSM112329_04370</name>
</gene>
<evidence type="ECO:0000256" key="1">
    <source>
        <dbReference type="ARBA" id="ARBA00022759"/>
    </source>
</evidence>
<keyword evidence="1" id="KW-0378">Hydrolase</keyword>
<dbReference type="InterPro" id="IPR001279">
    <property type="entry name" value="Metallo-B-lactamas"/>
</dbReference>
<dbReference type="CDD" id="cd07716">
    <property type="entry name" value="RNaseZ_short-form-like_MBL-fold"/>
    <property type="match status" value="1"/>
</dbReference>
<reference evidence="3" key="1">
    <citation type="submission" date="2022-12" db="EMBL/GenBank/DDBJ databases">
        <title>Paraconexibacter alkalitolerans sp. nov. and Baekduia alba sp. nov., isolated from soil and emended description of the genera Paraconexibacter (Chun et al., 2020) and Baekduia (An et al., 2020).</title>
        <authorList>
            <person name="Vieira S."/>
            <person name="Huber K.J."/>
            <person name="Geppert A."/>
            <person name="Wolf J."/>
            <person name="Neumann-Schaal M."/>
            <person name="Muesken M."/>
            <person name="Overmann J."/>
        </authorList>
    </citation>
    <scope>NUCLEOTIDE SEQUENCE</scope>
    <source>
        <strain evidence="3">AEG42_29</strain>
    </source>
</reference>
<protein>
    <recommendedName>
        <fullName evidence="2">Metallo-beta-lactamase domain-containing protein</fullName>
    </recommendedName>
</protein>
<organism evidence="3">
    <name type="scientific">Paraconexibacter sp. AEG42_29</name>
    <dbReference type="NCBI Taxonomy" id="2997339"/>
    <lineage>
        <taxon>Bacteria</taxon>
        <taxon>Bacillati</taxon>
        <taxon>Actinomycetota</taxon>
        <taxon>Thermoleophilia</taxon>
        <taxon>Solirubrobacterales</taxon>
        <taxon>Paraconexibacteraceae</taxon>
        <taxon>Paraconexibacter</taxon>
    </lineage>
</organism>